<feature type="transmembrane region" description="Helical" evidence="2">
    <location>
        <begin position="73"/>
        <end position="94"/>
    </location>
</feature>
<feature type="signal peptide" evidence="3">
    <location>
        <begin position="1"/>
        <end position="31"/>
    </location>
</feature>
<accession>A0A345HLB1</accession>
<reference evidence="5" key="1">
    <citation type="submission" date="2018-07" db="EMBL/GenBank/DDBJ databases">
        <authorList>
            <person name="Zhao J."/>
        </authorList>
    </citation>
    <scope>NUCLEOTIDE SEQUENCE [LARGE SCALE GENOMIC DNA]</scope>
    <source>
        <strain evidence="5">GSSD-12</strain>
    </source>
</reference>
<protein>
    <recommendedName>
        <fullName evidence="6">MFS transporter</fullName>
    </recommendedName>
</protein>
<proteinExistence type="predicted"/>
<keyword evidence="5" id="KW-1185">Reference proteome</keyword>
<dbReference type="KEGG" id="spad:DVK44_07005"/>
<name>A0A345HLB1_9ACTN</name>
<evidence type="ECO:0000313" key="4">
    <source>
        <dbReference type="EMBL" id="AXG77485.1"/>
    </source>
</evidence>
<dbReference type="EMBL" id="CP031194">
    <property type="protein sequence ID" value="AXG77485.1"/>
    <property type="molecule type" value="Genomic_DNA"/>
</dbReference>
<organism evidence="4 5">
    <name type="scientific">Streptomyces paludis</name>
    <dbReference type="NCBI Taxonomy" id="2282738"/>
    <lineage>
        <taxon>Bacteria</taxon>
        <taxon>Bacillati</taxon>
        <taxon>Actinomycetota</taxon>
        <taxon>Actinomycetes</taxon>
        <taxon>Kitasatosporales</taxon>
        <taxon>Streptomycetaceae</taxon>
        <taxon>Streptomyces</taxon>
    </lineage>
</organism>
<keyword evidence="2" id="KW-0812">Transmembrane</keyword>
<evidence type="ECO:0000313" key="5">
    <source>
        <dbReference type="Proteomes" id="UP000253868"/>
    </source>
</evidence>
<keyword evidence="3" id="KW-0732">Signal</keyword>
<gene>
    <name evidence="4" type="ORF">DVK44_07005</name>
</gene>
<evidence type="ECO:0008006" key="6">
    <source>
        <dbReference type="Google" id="ProtNLM"/>
    </source>
</evidence>
<feature type="chain" id="PRO_5016724094" description="MFS transporter" evidence="3">
    <location>
        <begin position="32"/>
        <end position="231"/>
    </location>
</feature>
<keyword evidence="2" id="KW-1133">Transmembrane helix</keyword>
<evidence type="ECO:0000256" key="1">
    <source>
        <dbReference type="SAM" id="MobiDB-lite"/>
    </source>
</evidence>
<dbReference type="Proteomes" id="UP000253868">
    <property type="component" value="Chromosome"/>
</dbReference>
<feature type="transmembrane region" description="Helical" evidence="2">
    <location>
        <begin position="41"/>
        <end position="61"/>
    </location>
</feature>
<dbReference type="AlphaFoldDB" id="A0A345HLB1"/>
<feature type="region of interest" description="Disordered" evidence="1">
    <location>
        <begin position="208"/>
        <end position="231"/>
    </location>
</feature>
<evidence type="ECO:0000256" key="2">
    <source>
        <dbReference type="SAM" id="Phobius"/>
    </source>
</evidence>
<dbReference type="RefSeq" id="WP_114658852.1">
    <property type="nucleotide sequence ID" value="NZ_CP031194.1"/>
</dbReference>
<keyword evidence="2" id="KW-0472">Membrane</keyword>
<evidence type="ECO:0000256" key="3">
    <source>
        <dbReference type="SAM" id="SignalP"/>
    </source>
</evidence>
<sequence>MTDARSPIRALRAAAFAAVCVTLAAIGHALASGPAGASAHAPAPGALWTAFAVTGVVAWLAAGRRRGAGSIGAGLLTVQALLHLILAGALPYGLSTSMSTAAHTGMDMSGTTTGADPAAVAAADGLLGGSAAMIAAHVLAALFCALWLARGEAALFRLGRAARALAFAPLRLLLATVRPPAAPRRPRPRAGAPVAHRLRGAVLAHALSRRGPPAGRTARATAPGAAALSTA</sequence>
<feature type="transmembrane region" description="Helical" evidence="2">
    <location>
        <begin position="126"/>
        <end position="149"/>
    </location>
</feature>
<feature type="compositionally biased region" description="Low complexity" evidence="1">
    <location>
        <begin position="209"/>
        <end position="231"/>
    </location>
</feature>